<keyword evidence="2" id="KW-0472">Membrane</keyword>
<feature type="region of interest" description="Disordered" evidence="1">
    <location>
        <begin position="75"/>
        <end position="104"/>
    </location>
</feature>
<dbReference type="RefSeq" id="XP_001795350.1">
    <property type="nucleotide sequence ID" value="XM_001795298.1"/>
</dbReference>
<keyword evidence="2" id="KW-1133">Transmembrane helix</keyword>
<organism evidence="3 4">
    <name type="scientific">Phaeosphaeria nodorum (strain SN15 / ATCC MYA-4574 / FGSC 10173)</name>
    <name type="common">Glume blotch fungus</name>
    <name type="synonym">Parastagonospora nodorum</name>
    <dbReference type="NCBI Taxonomy" id="321614"/>
    <lineage>
        <taxon>Eukaryota</taxon>
        <taxon>Fungi</taxon>
        <taxon>Dikarya</taxon>
        <taxon>Ascomycota</taxon>
        <taxon>Pezizomycotina</taxon>
        <taxon>Dothideomycetes</taxon>
        <taxon>Pleosporomycetidae</taxon>
        <taxon>Pleosporales</taxon>
        <taxon>Pleosporineae</taxon>
        <taxon>Phaeosphaeriaceae</taxon>
        <taxon>Parastagonospora</taxon>
    </lineage>
</organism>
<accession>Q0UTH7</accession>
<dbReference type="InParanoid" id="Q0UTH7"/>
<dbReference type="GeneID" id="5972225"/>
<feature type="transmembrane region" description="Helical" evidence="2">
    <location>
        <begin position="238"/>
        <end position="259"/>
    </location>
</feature>
<dbReference type="AlphaFoldDB" id="Q0UTH7"/>
<keyword evidence="2" id="KW-0812">Transmembrane</keyword>
<evidence type="ECO:0000313" key="3">
    <source>
        <dbReference type="EMBL" id="EAT87328.1"/>
    </source>
</evidence>
<feature type="compositionally biased region" description="Low complexity" evidence="1">
    <location>
        <begin position="88"/>
        <end position="102"/>
    </location>
</feature>
<dbReference type="VEuPathDB" id="FungiDB:JI435_049370"/>
<proteinExistence type="predicted"/>
<evidence type="ECO:0000313" key="4">
    <source>
        <dbReference type="Proteomes" id="UP000001055"/>
    </source>
</evidence>
<dbReference type="EMBL" id="CH445331">
    <property type="protein sequence ID" value="EAT87328.1"/>
    <property type="molecule type" value="Genomic_DNA"/>
</dbReference>
<evidence type="ECO:0000256" key="2">
    <source>
        <dbReference type="SAM" id="Phobius"/>
    </source>
</evidence>
<protein>
    <submittedName>
        <fullName evidence="3">Uncharacterized protein</fullName>
    </submittedName>
</protein>
<sequence length="263" mass="29545">MACLAAFRHQPILCSPVYRFTCRSLVCLEVSQRVAYIFLPAHPLPKLHIAHSSKRDSTRTITSTNLKITHIHNDMTATPASTPEPEYSAPATDSSATTTMPTRSSQEYQFLPSVFIIKYGKSQDSIMPHHLVPGTDRASLTVEHLSLLNFWRFLSREFGAKPATHRLLAYVPGECGGPEQMVDMKNRRIWLSQLQHCHNAGWNSVVFLIQERQVGDDDVAEIILEDDDAQRKSWIRVLGWRFVPPIVFVVLASMVGQYASASG</sequence>
<gene>
    <name evidence="3" type="ORF">SNOG_04937</name>
</gene>
<reference evidence="4" key="1">
    <citation type="journal article" date="2007" name="Plant Cell">
        <title>Dothideomycete-plant interactions illuminated by genome sequencing and EST analysis of the wheat pathogen Stagonospora nodorum.</title>
        <authorList>
            <person name="Hane J.K."/>
            <person name="Lowe R.G."/>
            <person name="Solomon P.S."/>
            <person name="Tan K.C."/>
            <person name="Schoch C.L."/>
            <person name="Spatafora J.W."/>
            <person name="Crous P.W."/>
            <person name="Kodira C."/>
            <person name="Birren B.W."/>
            <person name="Galagan J.E."/>
            <person name="Torriani S.F."/>
            <person name="McDonald B.A."/>
            <person name="Oliver R.P."/>
        </authorList>
    </citation>
    <scope>NUCLEOTIDE SEQUENCE [LARGE SCALE GENOMIC DNA]</scope>
    <source>
        <strain evidence="4">SN15 / ATCC MYA-4574 / FGSC 10173</strain>
    </source>
</reference>
<dbReference type="KEGG" id="pno:SNOG_04937"/>
<dbReference type="Proteomes" id="UP000001055">
    <property type="component" value="Unassembled WGS sequence"/>
</dbReference>
<name>Q0UTH7_PHANO</name>
<evidence type="ECO:0000256" key="1">
    <source>
        <dbReference type="SAM" id="MobiDB-lite"/>
    </source>
</evidence>